<dbReference type="SUPFAM" id="SSF51126">
    <property type="entry name" value="Pectin lyase-like"/>
    <property type="match status" value="1"/>
</dbReference>
<accession>A0A9D9IC13</accession>
<name>A0A9D9IC13_9SPIO</name>
<dbReference type="EMBL" id="JADIMF010000118">
    <property type="protein sequence ID" value="MBO8469560.1"/>
    <property type="molecule type" value="Genomic_DNA"/>
</dbReference>
<comment type="caution">
    <text evidence="1">The sequence shown here is derived from an EMBL/GenBank/DDBJ whole genome shotgun (WGS) entry which is preliminary data.</text>
</comment>
<evidence type="ECO:0000313" key="1">
    <source>
        <dbReference type="EMBL" id="MBO8469560.1"/>
    </source>
</evidence>
<dbReference type="AlphaFoldDB" id="A0A9D9IC13"/>
<protein>
    <submittedName>
        <fullName evidence="1">Uncharacterized protein</fullName>
    </submittedName>
</protein>
<proteinExistence type="predicted"/>
<dbReference type="InterPro" id="IPR011050">
    <property type="entry name" value="Pectin_lyase_fold/virulence"/>
</dbReference>
<sequence>MADIEADKITFDNIRATLTALNGSENLPEIKGIEVTGTDAIIMHSSIGNVISNDSKVFYGIYVNQEGSAEINDNEITGFDIAIAVKGGEAEIKNVSFDGIIAIMIEDVSDFDKISLTGCTAQNDRTETEHDVIIVGEDDVVGTDSAEANAWFEKMKELNPDLVFGSTSELKVGGATIEGWKPVDGGDVEAT</sequence>
<organism evidence="1 2">
    <name type="scientific">Candidatus Ornithospirochaeta stercoravium</name>
    <dbReference type="NCBI Taxonomy" id="2840897"/>
    <lineage>
        <taxon>Bacteria</taxon>
        <taxon>Pseudomonadati</taxon>
        <taxon>Spirochaetota</taxon>
        <taxon>Spirochaetia</taxon>
        <taxon>Spirochaetales</taxon>
        <taxon>Spirochaetaceae</taxon>
        <taxon>Spirochaetaceae incertae sedis</taxon>
        <taxon>Candidatus Ornithospirochaeta</taxon>
    </lineage>
</organism>
<gene>
    <name evidence="1" type="ORF">IAA72_07235</name>
</gene>
<reference evidence="1" key="2">
    <citation type="journal article" date="2021" name="PeerJ">
        <title>Extensive microbial diversity within the chicken gut microbiome revealed by metagenomics and culture.</title>
        <authorList>
            <person name="Gilroy R."/>
            <person name="Ravi A."/>
            <person name="Getino M."/>
            <person name="Pursley I."/>
            <person name="Horton D.L."/>
            <person name="Alikhan N.F."/>
            <person name="Baker D."/>
            <person name="Gharbi K."/>
            <person name="Hall N."/>
            <person name="Watson M."/>
            <person name="Adriaenssens E.M."/>
            <person name="Foster-Nyarko E."/>
            <person name="Jarju S."/>
            <person name="Secka A."/>
            <person name="Antonio M."/>
            <person name="Oren A."/>
            <person name="Chaudhuri R.R."/>
            <person name="La Ragione R."/>
            <person name="Hildebrand F."/>
            <person name="Pallen M.J."/>
        </authorList>
    </citation>
    <scope>NUCLEOTIDE SEQUENCE</scope>
    <source>
        <strain evidence="1">14700</strain>
    </source>
</reference>
<reference evidence="1" key="1">
    <citation type="submission" date="2020-10" db="EMBL/GenBank/DDBJ databases">
        <authorList>
            <person name="Gilroy R."/>
        </authorList>
    </citation>
    <scope>NUCLEOTIDE SEQUENCE</scope>
    <source>
        <strain evidence="1">14700</strain>
    </source>
</reference>
<dbReference type="Proteomes" id="UP000810292">
    <property type="component" value="Unassembled WGS sequence"/>
</dbReference>
<evidence type="ECO:0000313" key="2">
    <source>
        <dbReference type="Proteomes" id="UP000810292"/>
    </source>
</evidence>